<dbReference type="PROSITE" id="PS50088">
    <property type="entry name" value="ANK_REPEAT"/>
    <property type="match status" value="4"/>
</dbReference>
<dbReference type="SMART" id="SM00220">
    <property type="entry name" value="S_TKc"/>
    <property type="match status" value="1"/>
</dbReference>
<dbReference type="InterPro" id="IPR008271">
    <property type="entry name" value="Ser/Thr_kinase_AS"/>
</dbReference>
<dbReference type="PROSITE" id="PS50011">
    <property type="entry name" value="PROTEIN_KINASE_DOM"/>
    <property type="match status" value="1"/>
</dbReference>
<dbReference type="InterPro" id="IPR000719">
    <property type="entry name" value="Prot_kinase_dom"/>
</dbReference>
<dbReference type="InterPro" id="IPR051681">
    <property type="entry name" value="Ser/Thr_Kinases-Pseudokinases"/>
</dbReference>
<dbReference type="EMBL" id="JAAPAO010000002">
    <property type="protein sequence ID" value="KAF4678190.1"/>
    <property type="molecule type" value="Genomic_DNA"/>
</dbReference>
<keyword evidence="10" id="KW-1185">Reference proteome</keyword>
<keyword evidence="4 6" id="KW-0067">ATP-binding</keyword>
<evidence type="ECO:0000256" key="6">
    <source>
        <dbReference type="PROSITE-ProRule" id="PRU10141"/>
    </source>
</evidence>
<dbReference type="SMART" id="SM00248">
    <property type="entry name" value="ANK"/>
    <property type="match status" value="5"/>
</dbReference>
<dbReference type="InterPro" id="IPR001245">
    <property type="entry name" value="Ser-Thr/Tyr_kinase_cat_dom"/>
</dbReference>
<dbReference type="OrthoDB" id="4062651at2759"/>
<comment type="similarity">
    <text evidence="1">Belongs to the protein kinase superfamily. TKL Ser/Thr protein kinase family.</text>
</comment>
<feature type="compositionally biased region" description="Basic and acidic residues" evidence="7">
    <location>
        <begin position="124"/>
        <end position="144"/>
    </location>
</feature>
<evidence type="ECO:0000256" key="3">
    <source>
        <dbReference type="ARBA" id="ARBA00022741"/>
    </source>
</evidence>
<feature type="compositionally biased region" description="Basic residues" evidence="7">
    <location>
        <begin position="89"/>
        <end position="105"/>
    </location>
</feature>
<dbReference type="AlphaFoldDB" id="A0A7J6N427"/>
<dbReference type="PANTHER" id="PTHR44329:SF298">
    <property type="entry name" value="MIXED LINEAGE KINASE DOMAIN-LIKE PROTEIN"/>
    <property type="match status" value="1"/>
</dbReference>
<dbReference type="CDD" id="cd13999">
    <property type="entry name" value="STKc_MAP3K-like"/>
    <property type="match status" value="1"/>
</dbReference>
<feature type="repeat" description="ANK" evidence="5">
    <location>
        <begin position="434"/>
        <end position="466"/>
    </location>
</feature>
<dbReference type="SUPFAM" id="SSF48403">
    <property type="entry name" value="Ankyrin repeat"/>
    <property type="match status" value="2"/>
</dbReference>
<feature type="repeat" description="ANK" evidence="5">
    <location>
        <begin position="467"/>
        <end position="499"/>
    </location>
</feature>
<dbReference type="PROSITE" id="PS50297">
    <property type="entry name" value="ANK_REP_REGION"/>
    <property type="match status" value="3"/>
</dbReference>
<evidence type="ECO:0000313" key="9">
    <source>
        <dbReference type="EMBL" id="KAF4678190.1"/>
    </source>
</evidence>
<feature type="binding site" evidence="6">
    <location>
        <position position="601"/>
    </location>
    <ligand>
        <name>ATP</name>
        <dbReference type="ChEBI" id="CHEBI:30616"/>
    </ligand>
</feature>
<feature type="domain" description="Protein kinase" evidence="8">
    <location>
        <begin position="573"/>
        <end position="859"/>
    </location>
</feature>
<evidence type="ECO:0000313" key="10">
    <source>
        <dbReference type="Proteomes" id="UP000591131"/>
    </source>
</evidence>
<keyword evidence="2" id="KW-0418">Kinase</keyword>
<gene>
    <name evidence="9" type="ORF">FOL47_003252</name>
</gene>
<proteinExistence type="inferred from homology"/>
<comment type="caution">
    <text evidence="9">The sequence shown here is derived from an EMBL/GenBank/DDBJ whole genome shotgun (WGS) entry which is preliminary data.</text>
</comment>
<evidence type="ECO:0000256" key="1">
    <source>
        <dbReference type="ARBA" id="ARBA00005843"/>
    </source>
</evidence>
<dbReference type="Gene3D" id="1.10.510.10">
    <property type="entry name" value="Transferase(Phosphotransferase) domain 1"/>
    <property type="match status" value="1"/>
</dbReference>
<dbReference type="Pfam" id="PF12796">
    <property type="entry name" value="Ank_2"/>
    <property type="match status" value="2"/>
</dbReference>
<evidence type="ECO:0000256" key="5">
    <source>
        <dbReference type="PROSITE-ProRule" id="PRU00023"/>
    </source>
</evidence>
<feature type="repeat" description="ANK" evidence="5">
    <location>
        <begin position="218"/>
        <end position="250"/>
    </location>
</feature>
<evidence type="ECO:0000259" key="8">
    <source>
        <dbReference type="PROSITE" id="PS50011"/>
    </source>
</evidence>
<dbReference type="PANTHER" id="PTHR44329">
    <property type="entry name" value="SERINE/THREONINE-PROTEIN KINASE TNNI3K-RELATED"/>
    <property type="match status" value="1"/>
</dbReference>
<dbReference type="Proteomes" id="UP000591131">
    <property type="component" value="Unassembled WGS sequence"/>
</dbReference>
<feature type="compositionally biased region" description="Low complexity" evidence="7">
    <location>
        <begin position="375"/>
        <end position="385"/>
    </location>
</feature>
<feature type="repeat" description="ANK" evidence="5">
    <location>
        <begin position="251"/>
        <end position="283"/>
    </location>
</feature>
<dbReference type="Gene3D" id="1.25.40.20">
    <property type="entry name" value="Ankyrin repeat-containing domain"/>
    <property type="match status" value="2"/>
</dbReference>
<dbReference type="InterPro" id="IPR011009">
    <property type="entry name" value="Kinase-like_dom_sf"/>
</dbReference>
<dbReference type="GO" id="GO:0004674">
    <property type="term" value="F:protein serine/threonine kinase activity"/>
    <property type="evidence" value="ECO:0007669"/>
    <property type="project" value="UniProtKB-KW"/>
</dbReference>
<accession>A0A7J6N427</accession>
<name>A0A7J6N427_PERCH</name>
<protein>
    <recommendedName>
        <fullName evidence="8">Protein kinase domain-containing protein</fullName>
    </recommendedName>
</protein>
<sequence length="861" mass="95159">MVERAVYTFGSDWVHETLQKINDDMMAAEDSDFSCTNAFKKEIKGHGTMAQYEFVVAQACEANVPKPDELSGFKKVDLAPRPISTFRNSHGKGKGKGGKGKGKGKGKGDAGKGWARGRSNWKHNYQEEDRPAPVLSRKRESPERMDEDGFVTVKQRRGGRKSLEAEGVEIRPALTITKYADHLAASDAWFVAVKSGSVKRVNELLDSGEASLEAVDNEGWTAIHHCAMLDYSEMLESLVARKADVNVSNKSKRTPLHIAADWDTTDCMKILANNGANISRKDSAGRTPLQYASDDARMILKKIAQATAESHSIFESVLEDTHVNGQLFRSQSHDGDSLKPTTPKSHLELPRADKASALQFHSDKPRKTSDPTLMASTSSTYSAPPSKRKSNRAPRIDRKQHLEKMFQASRMGDLDKLTELMKKQEIDLNIQDKEGWTVMHHASFMGQSNIIQYLLENGFDIGIKNKFGRTPLHLAAEWDNDDVVKLLLARKADINEPDNDGCTPLECAGEECRILMEDQSWLKRGSLGTDDRTVVATDAASRNGSVDPNAIMNFSIAGEILTGSDWEVGVEEIEEEKLLGSGVTAEVYKGTWRGTDVAIKKVNWAMASEYEATKAALVTELNLMLKLRHPGIVMVMGACLTSRPLRLICELCNGGALDTLLYKHPEVDLSQKQKWKMCMDVAQAMNYLHTSKPMIVHRDLKSLNLLLANPIANSYDTPVLKVSDFGLSKLTAQGGGFMSNNAGKGGPSKLSVECSPQGTYTWMAPELLERPDFYTEKVDNYSYGICMYEILARTMPFSEKGYESLSIALHVAKGLRPDVSLIPAGTARAIIELMEKCWHGEPQERPSFTAIIQGLREAVPA</sequence>
<feature type="region of interest" description="Disordered" evidence="7">
    <location>
        <begin position="328"/>
        <end position="398"/>
    </location>
</feature>
<dbReference type="InterPro" id="IPR017441">
    <property type="entry name" value="Protein_kinase_ATP_BS"/>
</dbReference>
<dbReference type="GO" id="GO:0005524">
    <property type="term" value="F:ATP binding"/>
    <property type="evidence" value="ECO:0007669"/>
    <property type="project" value="UniProtKB-UniRule"/>
</dbReference>
<dbReference type="InterPro" id="IPR036770">
    <property type="entry name" value="Ankyrin_rpt-contain_sf"/>
</dbReference>
<evidence type="ECO:0000256" key="7">
    <source>
        <dbReference type="SAM" id="MobiDB-lite"/>
    </source>
</evidence>
<keyword evidence="3 6" id="KW-0547">Nucleotide-binding</keyword>
<keyword evidence="5" id="KW-0040">ANK repeat</keyword>
<evidence type="ECO:0000256" key="4">
    <source>
        <dbReference type="ARBA" id="ARBA00022840"/>
    </source>
</evidence>
<evidence type="ECO:0000256" key="2">
    <source>
        <dbReference type="ARBA" id="ARBA00022527"/>
    </source>
</evidence>
<keyword evidence="2" id="KW-0808">Transferase</keyword>
<dbReference type="Pfam" id="PF07714">
    <property type="entry name" value="PK_Tyr_Ser-Thr"/>
    <property type="match status" value="1"/>
</dbReference>
<dbReference type="PROSITE" id="PS00108">
    <property type="entry name" value="PROTEIN_KINASE_ST"/>
    <property type="match status" value="1"/>
</dbReference>
<dbReference type="PROSITE" id="PS00107">
    <property type="entry name" value="PROTEIN_KINASE_ATP"/>
    <property type="match status" value="1"/>
</dbReference>
<feature type="compositionally biased region" description="Basic and acidic residues" evidence="7">
    <location>
        <begin position="345"/>
        <end position="354"/>
    </location>
</feature>
<reference evidence="9 10" key="1">
    <citation type="submission" date="2020-04" db="EMBL/GenBank/DDBJ databases">
        <title>Perkinsus chesapeaki whole genome sequence.</title>
        <authorList>
            <person name="Bogema D.R."/>
        </authorList>
    </citation>
    <scope>NUCLEOTIDE SEQUENCE [LARGE SCALE GENOMIC DNA]</scope>
    <source>
        <strain evidence="9">ATCC PRA-425</strain>
    </source>
</reference>
<feature type="region of interest" description="Disordered" evidence="7">
    <location>
        <begin position="83"/>
        <end position="147"/>
    </location>
</feature>
<dbReference type="SUPFAM" id="SSF56112">
    <property type="entry name" value="Protein kinase-like (PK-like)"/>
    <property type="match status" value="1"/>
</dbReference>
<organism evidence="9 10">
    <name type="scientific">Perkinsus chesapeaki</name>
    <name type="common">Clam parasite</name>
    <name type="synonym">Perkinsus andrewsi</name>
    <dbReference type="NCBI Taxonomy" id="330153"/>
    <lineage>
        <taxon>Eukaryota</taxon>
        <taxon>Sar</taxon>
        <taxon>Alveolata</taxon>
        <taxon>Perkinsozoa</taxon>
        <taxon>Perkinsea</taxon>
        <taxon>Perkinsida</taxon>
        <taxon>Perkinsidae</taxon>
        <taxon>Perkinsus</taxon>
    </lineage>
</organism>
<dbReference type="InterPro" id="IPR002110">
    <property type="entry name" value="Ankyrin_rpt"/>
</dbReference>
<keyword evidence="2" id="KW-0723">Serine/threonine-protein kinase</keyword>